<dbReference type="EMBL" id="FQWM01000004">
    <property type="protein sequence ID" value="SHH23998.1"/>
    <property type="molecule type" value="Genomic_DNA"/>
</dbReference>
<dbReference type="InterPro" id="IPR001647">
    <property type="entry name" value="HTH_TetR"/>
</dbReference>
<name>A0A1M5RCT2_9RHOB</name>
<keyword evidence="7" id="KW-1185">Reference proteome</keyword>
<dbReference type="RefSeq" id="WP_072793049.1">
    <property type="nucleotide sequence ID" value="NZ_FQWM01000004.1"/>
</dbReference>
<dbReference type="InterPro" id="IPR036271">
    <property type="entry name" value="Tet_transcr_reg_TetR-rel_C_sf"/>
</dbReference>
<dbReference type="AlphaFoldDB" id="A0A1M5RCT2"/>
<sequence>MEKTSEIDARDRILDAAEVEFAANGYGDAGMKAIATRAGVAQGLLHYHFKNKERLYGEMVGRRAKLISAKRIEMLDAVDLSEPDALERIFEAFFSPPLGKEGGGPTCARIFAQLAVGNERDQKLVETYYDAGAKKFIHALQTALGDETSERATWAYSFALGALIGVIGRDGRPERLMGKSKIPETDLRLELIPRLVNFAAGGARAQ</sequence>
<evidence type="ECO:0000259" key="5">
    <source>
        <dbReference type="PROSITE" id="PS50977"/>
    </source>
</evidence>
<evidence type="ECO:0000313" key="7">
    <source>
        <dbReference type="Proteomes" id="UP000184211"/>
    </source>
</evidence>
<proteinExistence type="predicted"/>
<dbReference type="InterPro" id="IPR050109">
    <property type="entry name" value="HTH-type_TetR-like_transc_reg"/>
</dbReference>
<dbReference type="GO" id="GO:0003700">
    <property type="term" value="F:DNA-binding transcription factor activity"/>
    <property type="evidence" value="ECO:0007669"/>
    <property type="project" value="TreeGrafter"/>
</dbReference>
<dbReference type="PANTHER" id="PTHR30055">
    <property type="entry name" value="HTH-TYPE TRANSCRIPTIONAL REGULATOR RUTR"/>
    <property type="match status" value="1"/>
</dbReference>
<keyword evidence="1" id="KW-0805">Transcription regulation</keyword>
<dbReference type="InterPro" id="IPR041586">
    <property type="entry name" value="PsrA_TetR_C"/>
</dbReference>
<dbReference type="Pfam" id="PF17939">
    <property type="entry name" value="TetR_C_30"/>
    <property type="match status" value="1"/>
</dbReference>
<evidence type="ECO:0000256" key="1">
    <source>
        <dbReference type="ARBA" id="ARBA00023015"/>
    </source>
</evidence>
<dbReference type="PANTHER" id="PTHR30055:SF234">
    <property type="entry name" value="HTH-TYPE TRANSCRIPTIONAL REGULATOR BETI"/>
    <property type="match status" value="1"/>
</dbReference>
<dbReference type="Pfam" id="PF00440">
    <property type="entry name" value="TetR_N"/>
    <property type="match status" value="1"/>
</dbReference>
<accession>A0A1M5RCT2</accession>
<protein>
    <submittedName>
        <fullName evidence="6">Transcriptional regulator, TetR family</fullName>
    </submittedName>
</protein>
<feature type="DNA-binding region" description="H-T-H motif" evidence="4">
    <location>
        <begin position="30"/>
        <end position="49"/>
    </location>
</feature>
<organism evidence="6 7">
    <name type="scientific">Cognatishimia maritima</name>
    <dbReference type="NCBI Taxonomy" id="870908"/>
    <lineage>
        <taxon>Bacteria</taxon>
        <taxon>Pseudomonadati</taxon>
        <taxon>Pseudomonadota</taxon>
        <taxon>Alphaproteobacteria</taxon>
        <taxon>Rhodobacterales</taxon>
        <taxon>Paracoccaceae</taxon>
        <taxon>Cognatishimia</taxon>
    </lineage>
</organism>
<reference evidence="7" key="1">
    <citation type="submission" date="2016-11" db="EMBL/GenBank/DDBJ databases">
        <authorList>
            <person name="Varghese N."/>
            <person name="Submissions S."/>
        </authorList>
    </citation>
    <scope>NUCLEOTIDE SEQUENCE [LARGE SCALE GENOMIC DNA]</scope>
    <source>
        <strain evidence="7">DSM 28223</strain>
    </source>
</reference>
<evidence type="ECO:0000256" key="2">
    <source>
        <dbReference type="ARBA" id="ARBA00023125"/>
    </source>
</evidence>
<evidence type="ECO:0000313" key="6">
    <source>
        <dbReference type="EMBL" id="SHH23998.1"/>
    </source>
</evidence>
<dbReference type="PROSITE" id="PS50977">
    <property type="entry name" value="HTH_TETR_2"/>
    <property type="match status" value="1"/>
</dbReference>
<dbReference type="Gene3D" id="1.10.357.10">
    <property type="entry name" value="Tetracycline Repressor, domain 2"/>
    <property type="match status" value="1"/>
</dbReference>
<evidence type="ECO:0000256" key="4">
    <source>
        <dbReference type="PROSITE-ProRule" id="PRU00335"/>
    </source>
</evidence>
<dbReference type="PRINTS" id="PR00455">
    <property type="entry name" value="HTHTETR"/>
</dbReference>
<dbReference type="SUPFAM" id="SSF48498">
    <property type="entry name" value="Tetracyclin repressor-like, C-terminal domain"/>
    <property type="match status" value="1"/>
</dbReference>
<keyword evidence="3" id="KW-0804">Transcription</keyword>
<dbReference type="GO" id="GO:0000976">
    <property type="term" value="F:transcription cis-regulatory region binding"/>
    <property type="evidence" value="ECO:0007669"/>
    <property type="project" value="TreeGrafter"/>
</dbReference>
<dbReference type="SUPFAM" id="SSF46689">
    <property type="entry name" value="Homeodomain-like"/>
    <property type="match status" value="1"/>
</dbReference>
<dbReference type="STRING" id="870908.SAMN04488044_2157"/>
<gene>
    <name evidence="6" type="ORF">SAMN04488044_2157</name>
</gene>
<evidence type="ECO:0000256" key="3">
    <source>
        <dbReference type="ARBA" id="ARBA00023163"/>
    </source>
</evidence>
<dbReference type="OrthoDB" id="2356263at2"/>
<feature type="domain" description="HTH tetR-type" evidence="5">
    <location>
        <begin position="7"/>
        <end position="67"/>
    </location>
</feature>
<dbReference type="Proteomes" id="UP000184211">
    <property type="component" value="Unassembled WGS sequence"/>
</dbReference>
<keyword evidence="2 4" id="KW-0238">DNA-binding</keyword>
<dbReference type="InterPro" id="IPR009057">
    <property type="entry name" value="Homeodomain-like_sf"/>
</dbReference>